<gene>
    <name evidence="12" type="primary">rbsA_1</name>
    <name evidence="12" type="ORF">LMG28614_00745</name>
</gene>
<evidence type="ECO:0000256" key="10">
    <source>
        <dbReference type="ARBA" id="ARBA00023136"/>
    </source>
</evidence>
<evidence type="ECO:0000256" key="7">
    <source>
        <dbReference type="ARBA" id="ARBA00022741"/>
    </source>
</evidence>
<keyword evidence="10" id="KW-0472">Membrane</keyword>
<comment type="subcellular location">
    <subcellularLocation>
        <location evidence="1">Cell membrane</location>
        <topology evidence="1">Peripheral membrane protein</topology>
    </subcellularLocation>
</comment>
<evidence type="ECO:0000256" key="8">
    <source>
        <dbReference type="ARBA" id="ARBA00022840"/>
    </source>
</evidence>
<dbReference type="CDD" id="cd03215">
    <property type="entry name" value="ABC_Carb_Monos_II"/>
    <property type="match status" value="1"/>
</dbReference>
<dbReference type="PANTHER" id="PTHR43790">
    <property type="entry name" value="CARBOHYDRATE TRANSPORT ATP-BINDING PROTEIN MG119-RELATED"/>
    <property type="match status" value="1"/>
</dbReference>
<evidence type="ECO:0000256" key="3">
    <source>
        <dbReference type="ARBA" id="ARBA00022475"/>
    </source>
</evidence>
<reference evidence="12 13" key="1">
    <citation type="submission" date="2020-04" db="EMBL/GenBank/DDBJ databases">
        <authorList>
            <person name="De Canck E."/>
        </authorList>
    </citation>
    <scope>NUCLEOTIDE SEQUENCE [LARGE SCALE GENOMIC DNA]</scope>
    <source>
        <strain evidence="12 13">LMG 28614</strain>
    </source>
</reference>
<evidence type="ECO:0000313" key="12">
    <source>
        <dbReference type="EMBL" id="CAB3779169.1"/>
    </source>
</evidence>
<dbReference type="GO" id="GO:0005524">
    <property type="term" value="F:ATP binding"/>
    <property type="evidence" value="ECO:0007669"/>
    <property type="project" value="UniProtKB-KW"/>
</dbReference>
<name>A0A6S7AVJ7_9BURK</name>
<keyword evidence="3" id="KW-1003">Cell membrane</keyword>
<evidence type="ECO:0000256" key="1">
    <source>
        <dbReference type="ARBA" id="ARBA00004202"/>
    </source>
</evidence>
<evidence type="ECO:0000256" key="2">
    <source>
        <dbReference type="ARBA" id="ARBA00022448"/>
    </source>
</evidence>
<dbReference type="RefSeq" id="WP_175148220.1">
    <property type="nucleotide sequence ID" value="NZ_CADIKK010000003.1"/>
</dbReference>
<evidence type="ECO:0000256" key="4">
    <source>
        <dbReference type="ARBA" id="ARBA00022519"/>
    </source>
</evidence>
<organism evidence="12 13">
    <name type="scientific">Paraburkholderia ultramafica</name>
    <dbReference type="NCBI Taxonomy" id="1544867"/>
    <lineage>
        <taxon>Bacteria</taxon>
        <taxon>Pseudomonadati</taxon>
        <taxon>Pseudomonadota</taxon>
        <taxon>Betaproteobacteria</taxon>
        <taxon>Burkholderiales</taxon>
        <taxon>Burkholderiaceae</taxon>
        <taxon>Paraburkholderia</taxon>
    </lineage>
</organism>
<dbReference type="InterPro" id="IPR027417">
    <property type="entry name" value="P-loop_NTPase"/>
</dbReference>
<dbReference type="AlphaFoldDB" id="A0A6S7AVJ7"/>
<dbReference type="InterPro" id="IPR003593">
    <property type="entry name" value="AAA+_ATPase"/>
</dbReference>
<proteinExistence type="predicted"/>
<dbReference type="Gene3D" id="3.40.50.300">
    <property type="entry name" value="P-loop containing nucleotide triphosphate hydrolases"/>
    <property type="match status" value="2"/>
</dbReference>
<sequence>METYAVEIDSVSKRFGGIHALNNVSLKVRPGEIHSIVGENGAGKSTLMKVLSGAVVKDTGNIAIFGKETDIGDTVTSKELGIGIIYQEFSLAPDLSVAENIYLGNLNGGKKRLVVPFADLFRKSKGILDRLGFKIDPHRLVRTLPVALQQVVEIAKALSQDARILILDEPTAVLTDSESEKLFGILESLRKEGVSIIYISHRLEEVLRLSDRISAMKDGELVSTKDVGELDKAKIITEMTGREFATLFPKREKINIGKELLRAENLSANNGIHNVNLTLHRGEILGLSGLIGSGRTEFARAVFGLDKITEGELFVNGEKVSVKNIKDAKRLKIGLIPEDRKHQGLALRMSILENITMAKVKGVIKKFVLINHKKEEEIGSQYVKELRIKCGSVHHAAGSLSGGNQQKVVIAKWLNTASEILILDEPTRGVDVGAKVEIYHVINKLADQGFGVILISSELSEVIGMADRVAVFTEGTVSGDLRGKDISEKAIMHLAFPVSNQEAVAS</sequence>
<evidence type="ECO:0000256" key="9">
    <source>
        <dbReference type="ARBA" id="ARBA00022967"/>
    </source>
</evidence>
<keyword evidence="4" id="KW-0997">Cell inner membrane</keyword>
<feature type="domain" description="ABC transporter" evidence="11">
    <location>
        <begin position="6"/>
        <end position="243"/>
    </location>
</feature>
<keyword evidence="9" id="KW-1278">Translocase</keyword>
<evidence type="ECO:0000256" key="6">
    <source>
        <dbReference type="ARBA" id="ARBA00022737"/>
    </source>
</evidence>
<dbReference type="InterPro" id="IPR050107">
    <property type="entry name" value="ABC_carbohydrate_import_ATPase"/>
</dbReference>
<dbReference type="Proteomes" id="UP000494365">
    <property type="component" value="Unassembled WGS sequence"/>
</dbReference>
<dbReference type="EMBL" id="CADIKK010000003">
    <property type="protein sequence ID" value="CAB3779169.1"/>
    <property type="molecule type" value="Genomic_DNA"/>
</dbReference>
<protein>
    <submittedName>
        <fullName evidence="12">Ribose import ATP-binding protein RbsA</fullName>
    </submittedName>
</protein>
<dbReference type="PROSITE" id="PS50893">
    <property type="entry name" value="ABC_TRANSPORTER_2"/>
    <property type="match status" value="2"/>
</dbReference>
<dbReference type="FunFam" id="3.40.50.300:FF:000127">
    <property type="entry name" value="Ribose import ATP-binding protein RbsA"/>
    <property type="match status" value="1"/>
</dbReference>
<accession>A0A6S7AVJ7</accession>
<evidence type="ECO:0000259" key="11">
    <source>
        <dbReference type="PROSITE" id="PS50893"/>
    </source>
</evidence>
<evidence type="ECO:0000313" key="13">
    <source>
        <dbReference type="Proteomes" id="UP000494365"/>
    </source>
</evidence>
<keyword evidence="5" id="KW-0762">Sugar transport</keyword>
<dbReference type="SUPFAM" id="SSF52540">
    <property type="entry name" value="P-loop containing nucleoside triphosphate hydrolases"/>
    <property type="match status" value="2"/>
</dbReference>
<dbReference type="InterPro" id="IPR017871">
    <property type="entry name" value="ABC_transporter-like_CS"/>
</dbReference>
<feature type="domain" description="ABC transporter" evidence="11">
    <location>
        <begin position="251"/>
        <end position="499"/>
    </location>
</feature>
<dbReference type="PANTHER" id="PTHR43790:SF1">
    <property type="entry name" value="XYLOSE IMPORT ATP-BINDING PROTEIN XYLG"/>
    <property type="match status" value="1"/>
</dbReference>
<dbReference type="GO" id="GO:0016887">
    <property type="term" value="F:ATP hydrolysis activity"/>
    <property type="evidence" value="ECO:0007669"/>
    <property type="project" value="InterPro"/>
</dbReference>
<dbReference type="Pfam" id="PF00005">
    <property type="entry name" value="ABC_tran"/>
    <property type="match status" value="2"/>
</dbReference>
<dbReference type="PROSITE" id="PS00211">
    <property type="entry name" value="ABC_TRANSPORTER_1"/>
    <property type="match status" value="1"/>
</dbReference>
<evidence type="ECO:0000256" key="5">
    <source>
        <dbReference type="ARBA" id="ARBA00022597"/>
    </source>
</evidence>
<keyword evidence="6" id="KW-0677">Repeat</keyword>
<keyword evidence="2" id="KW-0813">Transport</keyword>
<dbReference type="InterPro" id="IPR003439">
    <property type="entry name" value="ABC_transporter-like_ATP-bd"/>
</dbReference>
<keyword evidence="7" id="KW-0547">Nucleotide-binding</keyword>
<keyword evidence="13" id="KW-1185">Reference proteome</keyword>
<dbReference type="SMART" id="SM00382">
    <property type="entry name" value="AAA"/>
    <property type="match status" value="2"/>
</dbReference>
<dbReference type="GO" id="GO:0005886">
    <property type="term" value="C:plasma membrane"/>
    <property type="evidence" value="ECO:0007669"/>
    <property type="project" value="UniProtKB-SubCell"/>
</dbReference>
<keyword evidence="8 12" id="KW-0067">ATP-binding</keyword>
<dbReference type="CDD" id="cd03216">
    <property type="entry name" value="ABC_Carb_Monos_I"/>
    <property type="match status" value="1"/>
</dbReference>